<dbReference type="EMBL" id="CP004160">
    <property type="protein sequence ID" value="AHH04173.1"/>
    <property type="molecule type" value="Genomic_DNA"/>
</dbReference>
<keyword evidence="2" id="KW-0614">Plasmid</keyword>
<proteinExistence type="predicted"/>
<protein>
    <submittedName>
        <fullName evidence="2">Variable outer membrane protein</fullName>
    </submittedName>
</protein>
<dbReference type="HOGENOM" id="CLU_3420850_0_0_12"/>
<name>W5SBT6_9SPIR</name>
<organism evidence="2">
    <name type="scientific">Borrelia nietonii YOR</name>
    <dbReference type="NCBI Taxonomy" id="1293576"/>
    <lineage>
        <taxon>Bacteria</taxon>
        <taxon>Pseudomonadati</taxon>
        <taxon>Spirochaetota</taxon>
        <taxon>Spirochaetia</taxon>
        <taxon>Spirochaetales</taxon>
        <taxon>Borreliaceae</taxon>
        <taxon>Borrelia</taxon>
        <taxon>Borrelia nietonii</taxon>
    </lineage>
</organism>
<sequence length="24" mass="2326">MFGNTGIAADSKKSGTDAAKAVGQ</sequence>
<gene>
    <name evidence="2" type="ORF">BHY_1222</name>
</gene>
<feature type="region of interest" description="Disordered" evidence="1">
    <location>
        <begin position="1"/>
        <end position="24"/>
    </location>
</feature>
<evidence type="ECO:0000256" key="1">
    <source>
        <dbReference type="SAM" id="MobiDB-lite"/>
    </source>
</evidence>
<geneLocation type="plasmid" evidence="2">
    <name>unnamed</name>
</geneLocation>
<dbReference type="AlphaFoldDB" id="W5SBT6"/>
<reference evidence="2" key="1">
    <citation type="submission" date="2013-02" db="EMBL/GenBank/DDBJ databases">
        <title>Comparative genomics of Borrelia species.</title>
        <authorList>
            <person name="Schwan T.G."/>
            <person name="Raffel S.J."/>
            <person name="Porcella S.F."/>
        </authorList>
    </citation>
    <scope>NUCLEOTIDE SEQUENCE</scope>
    <source>
        <strain evidence="2">YOR</strain>
        <plasmid evidence="2">unnamed</plasmid>
    </source>
</reference>
<evidence type="ECO:0000313" key="2">
    <source>
        <dbReference type="EMBL" id="AHH04173.1"/>
    </source>
</evidence>
<accession>W5SBT6</accession>